<evidence type="ECO:0000259" key="7">
    <source>
        <dbReference type="Pfam" id="PF04024"/>
    </source>
</evidence>
<dbReference type="Pfam" id="PF04024">
    <property type="entry name" value="PspC"/>
    <property type="match status" value="1"/>
</dbReference>
<gene>
    <name evidence="8" type="ORF">N0B51_05340</name>
</gene>
<dbReference type="Proteomes" id="UP001142648">
    <property type="component" value="Unassembled WGS sequence"/>
</dbReference>
<dbReference type="InterPro" id="IPR007168">
    <property type="entry name" value="Phageshock_PspC_N"/>
</dbReference>
<keyword evidence="3 6" id="KW-0812">Transmembrane</keyword>
<keyword evidence="5 6" id="KW-0472">Membrane</keyword>
<evidence type="ECO:0000313" key="9">
    <source>
        <dbReference type="Proteomes" id="UP001142648"/>
    </source>
</evidence>
<proteinExistence type="predicted"/>
<feature type="domain" description="Phage shock protein PspC N-terminal" evidence="7">
    <location>
        <begin position="21"/>
        <end position="71"/>
    </location>
</feature>
<dbReference type="PANTHER" id="PTHR33885:SF3">
    <property type="entry name" value="PHAGE SHOCK PROTEIN C"/>
    <property type="match status" value="1"/>
</dbReference>
<protein>
    <submittedName>
        <fullName evidence="8">PspC domain-containing protein</fullName>
    </submittedName>
</protein>
<sequence>MNRLDRNHSAVTPKRDGFHLDRPNGKVFGVCAGIANYFGIDPMIVRVVFAAGTIFGFGSFLLIYLAIALIAD</sequence>
<keyword evidence="4 6" id="KW-1133">Transmembrane helix</keyword>
<dbReference type="GO" id="GO:0005886">
    <property type="term" value="C:plasma membrane"/>
    <property type="evidence" value="ECO:0007669"/>
    <property type="project" value="UniProtKB-SubCell"/>
</dbReference>
<evidence type="ECO:0000313" key="8">
    <source>
        <dbReference type="EMBL" id="MCT2558399.1"/>
    </source>
</evidence>
<evidence type="ECO:0000256" key="1">
    <source>
        <dbReference type="ARBA" id="ARBA00004162"/>
    </source>
</evidence>
<evidence type="ECO:0000256" key="4">
    <source>
        <dbReference type="ARBA" id="ARBA00022989"/>
    </source>
</evidence>
<reference evidence="8" key="1">
    <citation type="submission" date="2022-09" db="EMBL/GenBank/DDBJ databases">
        <title>The genome sequence of Tsuneonella sp. YG55.</title>
        <authorList>
            <person name="Liu Y."/>
        </authorList>
    </citation>
    <scope>NUCLEOTIDE SEQUENCE</scope>
    <source>
        <strain evidence="8">YG55</strain>
    </source>
</reference>
<keyword evidence="9" id="KW-1185">Reference proteome</keyword>
<dbReference type="InterPro" id="IPR052027">
    <property type="entry name" value="PspC"/>
</dbReference>
<dbReference type="AlphaFoldDB" id="A0A9X2W1B5"/>
<dbReference type="PANTHER" id="PTHR33885">
    <property type="entry name" value="PHAGE SHOCK PROTEIN C"/>
    <property type="match status" value="1"/>
</dbReference>
<comment type="subcellular location">
    <subcellularLocation>
        <location evidence="1">Cell membrane</location>
        <topology evidence="1">Single-pass membrane protein</topology>
    </subcellularLocation>
</comment>
<comment type="caution">
    <text evidence="8">The sequence shown here is derived from an EMBL/GenBank/DDBJ whole genome shotgun (WGS) entry which is preliminary data.</text>
</comment>
<organism evidence="8 9">
    <name type="scientific">Tsuneonella litorea</name>
    <dbReference type="NCBI Taxonomy" id="2976475"/>
    <lineage>
        <taxon>Bacteria</taxon>
        <taxon>Pseudomonadati</taxon>
        <taxon>Pseudomonadota</taxon>
        <taxon>Alphaproteobacteria</taxon>
        <taxon>Sphingomonadales</taxon>
        <taxon>Erythrobacteraceae</taxon>
        <taxon>Tsuneonella</taxon>
    </lineage>
</organism>
<feature type="transmembrane region" description="Helical" evidence="6">
    <location>
        <begin position="47"/>
        <end position="71"/>
    </location>
</feature>
<evidence type="ECO:0000256" key="2">
    <source>
        <dbReference type="ARBA" id="ARBA00022475"/>
    </source>
</evidence>
<name>A0A9X2W1B5_9SPHN</name>
<evidence type="ECO:0000256" key="5">
    <source>
        <dbReference type="ARBA" id="ARBA00023136"/>
    </source>
</evidence>
<accession>A0A9X2W1B5</accession>
<evidence type="ECO:0000256" key="6">
    <source>
        <dbReference type="SAM" id="Phobius"/>
    </source>
</evidence>
<evidence type="ECO:0000256" key="3">
    <source>
        <dbReference type="ARBA" id="ARBA00022692"/>
    </source>
</evidence>
<dbReference type="EMBL" id="JAOAMV010000002">
    <property type="protein sequence ID" value="MCT2558399.1"/>
    <property type="molecule type" value="Genomic_DNA"/>
</dbReference>
<keyword evidence="2" id="KW-1003">Cell membrane</keyword>
<dbReference type="RefSeq" id="WP_259961209.1">
    <property type="nucleotide sequence ID" value="NZ_JAOAMV010000002.1"/>
</dbReference>